<dbReference type="RefSeq" id="WP_272860177.1">
    <property type="nucleotide sequence ID" value="NZ_CP067134.1"/>
</dbReference>
<comment type="similarity">
    <text evidence="1">Belongs to the UPF0065 (bug) family.</text>
</comment>
<evidence type="ECO:0000313" key="4">
    <source>
        <dbReference type="Proteomes" id="UP001218412"/>
    </source>
</evidence>
<dbReference type="InterPro" id="IPR042100">
    <property type="entry name" value="Bug_dom1"/>
</dbReference>
<evidence type="ECO:0000256" key="1">
    <source>
        <dbReference type="ARBA" id="ARBA00006987"/>
    </source>
</evidence>
<dbReference type="Gene3D" id="3.40.190.10">
    <property type="entry name" value="Periplasmic binding protein-like II"/>
    <property type="match status" value="1"/>
</dbReference>
<sequence length="313" mass="33061">MKLHILGTVATAAIALLAPLSAQAEYPEKPVSFVVPWPPGDLADITTRIIADEFQATYGVASAVLNKPGGGGGPFPGAVYFAQQPADGYTIGALVNAIPAFGDQVGIPQLNPNPFEPLGIYLTYPFVIASRGDLPFDSVEGLAEYSQENPVVFGHFGSKLLPTRATFALAATTGIEFASNAAFDALDCNTLASGDVDVMTVTVQTILPCIDSVNVLAAFGDTRLPVAPDAPAVAEIVPDLNLSLWNGLFVHKDTPQDIRDKITEVGKKAVESQRMQDIAEQTGALIRWKTKEEADAQIASDKAALATIEKLLQ</sequence>
<organism evidence="3 4">
    <name type="scientific">Paracoccus stylophorae</name>
    <dbReference type="NCBI Taxonomy" id="659350"/>
    <lineage>
        <taxon>Bacteria</taxon>
        <taxon>Pseudomonadati</taxon>
        <taxon>Pseudomonadota</taxon>
        <taxon>Alphaproteobacteria</taxon>
        <taxon>Rhodobacterales</taxon>
        <taxon>Paracoccaceae</taxon>
        <taxon>Paracoccus</taxon>
    </lineage>
</organism>
<dbReference type="EMBL" id="CP067134">
    <property type="protein sequence ID" value="WCR12080.1"/>
    <property type="molecule type" value="Genomic_DNA"/>
</dbReference>
<gene>
    <name evidence="3" type="ORF">JHW45_06980</name>
</gene>
<keyword evidence="2" id="KW-0732">Signal</keyword>
<dbReference type="Proteomes" id="UP001218412">
    <property type="component" value="Chromosome"/>
</dbReference>
<dbReference type="Gene3D" id="3.40.190.150">
    <property type="entry name" value="Bordetella uptake gene, domain 1"/>
    <property type="match status" value="1"/>
</dbReference>
<protein>
    <submittedName>
        <fullName evidence="3">Tripartite tricarboxylate transporter substrate binding protein</fullName>
    </submittedName>
</protein>
<feature type="chain" id="PRO_5045268759" evidence="2">
    <location>
        <begin position="25"/>
        <end position="313"/>
    </location>
</feature>
<dbReference type="Pfam" id="PF03401">
    <property type="entry name" value="TctC"/>
    <property type="match status" value="1"/>
</dbReference>
<name>A0ABY7SYE0_9RHOB</name>
<proteinExistence type="inferred from homology"/>
<dbReference type="InterPro" id="IPR005064">
    <property type="entry name" value="BUG"/>
</dbReference>
<dbReference type="PANTHER" id="PTHR42928">
    <property type="entry name" value="TRICARBOXYLATE-BINDING PROTEIN"/>
    <property type="match status" value="1"/>
</dbReference>
<dbReference type="CDD" id="cd07012">
    <property type="entry name" value="PBP2_Bug_TTT"/>
    <property type="match status" value="1"/>
</dbReference>
<reference evidence="3 4" key="1">
    <citation type="submission" date="2021-01" db="EMBL/GenBank/DDBJ databases">
        <title>Biogeographic distribution of Paracoccus.</title>
        <authorList>
            <person name="Hollensteiner J."/>
            <person name="Leineberger J."/>
            <person name="Brinkhoff T."/>
            <person name="Daniel R."/>
        </authorList>
    </citation>
    <scope>NUCLEOTIDE SEQUENCE [LARGE SCALE GENOMIC DNA]</scope>
    <source>
        <strain evidence="3 4">LMG25392</strain>
    </source>
</reference>
<evidence type="ECO:0000256" key="2">
    <source>
        <dbReference type="SAM" id="SignalP"/>
    </source>
</evidence>
<accession>A0ABY7SYE0</accession>
<dbReference type="PANTHER" id="PTHR42928:SF5">
    <property type="entry name" value="BLR1237 PROTEIN"/>
    <property type="match status" value="1"/>
</dbReference>
<feature type="signal peptide" evidence="2">
    <location>
        <begin position="1"/>
        <end position="24"/>
    </location>
</feature>
<evidence type="ECO:0000313" key="3">
    <source>
        <dbReference type="EMBL" id="WCR12080.1"/>
    </source>
</evidence>
<keyword evidence="4" id="KW-1185">Reference proteome</keyword>